<comment type="caution">
    <text evidence="2">The sequence shown here is derived from an EMBL/GenBank/DDBJ whole genome shotgun (WGS) entry which is preliminary data.</text>
</comment>
<dbReference type="EMBL" id="CATOUU010000985">
    <property type="protein sequence ID" value="CAI9965028.1"/>
    <property type="molecule type" value="Genomic_DNA"/>
</dbReference>
<keyword evidence="1" id="KW-1133">Transmembrane helix</keyword>
<dbReference type="EMBL" id="CATOUU010000747">
    <property type="protein sequence ID" value="CAI9945510.1"/>
    <property type="molecule type" value="Genomic_DNA"/>
</dbReference>
<gene>
    <name evidence="5" type="ORF">HINF_LOCUS11962</name>
    <name evidence="6" type="ORF">HINF_LOCUS23219</name>
    <name evidence="3" type="ORF">HINF_LOCUS33155</name>
    <name evidence="2" type="ORF">HINF_LOCUS3754</name>
    <name evidence="4" type="ORF">HINF_LOCUS52673</name>
    <name evidence="7" type="ORF">HINF_LOCUS74383</name>
</gene>
<evidence type="ECO:0000313" key="4">
    <source>
        <dbReference type="EMBL" id="CAI9965028.1"/>
    </source>
</evidence>
<accession>A0AA86NBR5</accession>
<dbReference type="Proteomes" id="UP001642409">
    <property type="component" value="Unassembled WGS sequence"/>
</dbReference>
<keyword evidence="1" id="KW-0472">Membrane</keyword>
<dbReference type="EMBL" id="CAXDID020000066">
    <property type="protein sequence ID" value="CAL6012267.1"/>
    <property type="molecule type" value="Genomic_DNA"/>
</dbReference>
<dbReference type="EMBL" id="CATOUU010000092">
    <property type="protein sequence ID" value="CAI9916109.1"/>
    <property type="molecule type" value="Genomic_DNA"/>
</dbReference>
<keyword evidence="1 2" id="KW-0812">Transmembrane</keyword>
<proteinExistence type="predicted"/>
<evidence type="ECO:0000313" key="6">
    <source>
        <dbReference type="EMBL" id="CAL6012267.1"/>
    </source>
</evidence>
<evidence type="ECO:0000313" key="2">
    <source>
        <dbReference type="EMBL" id="CAI9916109.1"/>
    </source>
</evidence>
<dbReference type="EMBL" id="CAXDID020000027">
    <property type="protein sequence ID" value="CAL5991168.1"/>
    <property type="molecule type" value="Genomic_DNA"/>
</dbReference>
<dbReference type="EMBL" id="CAXDID020000631">
    <property type="protein sequence ID" value="CAL6107220.1"/>
    <property type="molecule type" value="Genomic_DNA"/>
</dbReference>
<evidence type="ECO:0000313" key="5">
    <source>
        <dbReference type="EMBL" id="CAL5991168.1"/>
    </source>
</evidence>
<dbReference type="AlphaFoldDB" id="A0AA86NBR5"/>
<organism evidence="2">
    <name type="scientific">Hexamita inflata</name>
    <dbReference type="NCBI Taxonomy" id="28002"/>
    <lineage>
        <taxon>Eukaryota</taxon>
        <taxon>Metamonada</taxon>
        <taxon>Diplomonadida</taxon>
        <taxon>Hexamitidae</taxon>
        <taxon>Hexamitinae</taxon>
        <taxon>Hexamita</taxon>
    </lineage>
</organism>
<feature type="transmembrane region" description="Helical" evidence="1">
    <location>
        <begin position="57"/>
        <end position="81"/>
    </location>
</feature>
<sequence length="82" mass="9181">MSSRMQMLPVPNVNRVVLFFCGLVNLGLPGFGLMLATCIENNPLTFRSHMHIGIMQLLLTLVVIGFFWSFANGVVMIFYSLT</sequence>
<feature type="transmembrane region" description="Helical" evidence="1">
    <location>
        <begin position="16"/>
        <end position="36"/>
    </location>
</feature>
<evidence type="ECO:0000313" key="7">
    <source>
        <dbReference type="EMBL" id="CAL6107220.1"/>
    </source>
</evidence>
<protein>
    <submittedName>
        <fullName evidence="2">Transmembrane domain-containing protein</fullName>
    </submittedName>
    <submittedName>
        <fullName evidence="5">Transmembrane_domain-containing protein</fullName>
    </submittedName>
</protein>
<evidence type="ECO:0000313" key="3">
    <source>
        <dbReference type="EMBL" id="CAI9945510.1"/>
    </source>
</evidence>
<evidence type="ECO:0000256" key="1">
    <source>
        <dbReference type="SAM" id="Phobius"/>
    </source>
</evidence>
<reference evidence="5 8" key="2">
    <citation type="submission" date="2024-07" db="EMBL/GenBank/DDBJ databases">
        <authorList>
            <person name="Akdeniz Z."/>
        </authorList>
    </citation>
    <scope>NUCLEOTIDE SEQUENCE [LARGE SCALE GENOMIC DNA]</scope>
</reference>
<reference evidence="2" key="1">
    <citation type="submission" date="2023-06" db="EMBL/GenBank/DDBJ databases">
        <authorList>
            <person name="Kurt Z."/>
        </authorList>
    </citation>
    <scope>NUCLEOTIDE SEQUENCE</scope>
</reference>
<keyword evidence="8" id="KW-1185">Reference proteome</keyword>
<evidence type="ECO:0000313" key="8">
    <source>
        <dbReference type="Proteomes" id="UP001642409"/>
    </source>
</evidence>
<name>A0AA86NBR5_9EUKA</name>